<gene>
    <name evidence="5" type="ORF">EXY23_24740</name>
</gene>
<dbReference type="PRINTS" id="PR01438">
    <property type="entry name" value="UNVRSLSTRESS"/>
</dbReference>
<dbReference type="Pfam" id="PF00582">
    <property type="entry name" value="Usp"/>
    <property type="match status" value="2"/>
</dbReference>
<name>A0A4V6P5U5_9PROT</name>
<dbReference type="Gene3D" id="3.40.50.620">
    <property type="entry name" value="HUPs"/>
    <property type="match status" value="2"/>
</dbReference>
<keyword evidence="2" id="KW-0547">Nucleotide-binding</keyword>
<dbReference type="InterPro" id="IPR006015">
    <property type="entry name" value="Universal_stress_UspA"/>
</dbReference>
<dbReference type="InterPro" id="IPR006016">
    <property type="entry name" value="UspA"/>
</dbReference>
<organism evidence="5 6">
    <name type="scientific">Roseicella aquatilis</name>
    <dbReference type="NCBI Taxonomy" id="2527868"/>
    <lineage>
        <taxon>Bacteria</taxon>
        <taxon>Pseudomonadati</taxon>
        <taxon>Pseudomonadota</taxon>
        <taxon>Alphaproteobacteria</taxon>
        <taxon>Acetobacterales</taxon>
        <taxon>Roseomonadaceae</taxon>
        <taxon>Roseicella</taxon>
    </lineage>
</organism>
<comment type="caution">
    <text evidence="5">The sequence shown here is derived from an EMBL/GenBank/DDBJ whole genome shotgun (WGS) entry which is preliminary data.</text>
</comment>
<dbReference type="Proteomes" id="UP000295023">
    <property type="component" value="Unassembled WGS sequence"/>
</dbReference>
<dbReference type="EMBL" id="SKBM01000039">
    <property type="protein sequence ID" value="TCZ53403.1"/>
    <property type="molecule type" value="Genomic_DNA"/>
</dbReference>
<dbReference type="PANTHER" id="PTHR46268:SF27">
    <property type="entry name" value="UNIVERSAL STRESS PROTEIN RV2623"/>
    <property type="match status" value="1"/>
</dbReference>
<protein>
    <submittedName>
        <fullName evidence="5">Universal stress protein</fullName>
    </submittedName>
</protein>
<dbReference type="GO" id="GO:0005524">
    <property type="term" value="F:ATP binding"/>
    <property type="evidence" value="ECO:0007669"/>
    <property type="project" value="UniProtKB-KW"/>
</dbReference>
<evidence type="ECO:0000313" key="5">
    <source>
        <dbReference type="EMBL" id="TCZ53403.1"/>
    </source>
</evidence>
<sequence length="309" mass="34297">MQAQDQELRRDTLPRRVLLATDLSCRCDRAQDRALRLAERWGAKLFLLHVLENEKEQELPSWRRERSAQEMLAERQIRAATRDRAINAEAIIRRGSPPEVLLRTAEELDCDLIVTGIARGGTLARAILGTTVERLVHRAPMPVLVVKNRADRAYDHLVVASDFSASSAHAFRQALRLLPDARMTLLHAYRVPFEGFISKEANRDEFLQAARSQCADFLAGIPAVKDRLDRLACLIEYGSPDELIGAYVWDNEVDLVVLGTHGSSGAFDILIGSTAERLLETLPCDVLVVREPSSLQAVRAAMGATQAGA</sequence>
<proteinExistence type="inferred from homology"/>
<evidence type="ECO:0000256" key="1">
    <source>
        <dbReference type="ARBA" id="ARBA00008791"/>
    </source>
</evidence>
<dbReference type="PANTHER" id="PTHR46268">
    <property type="entry name" value="STRESS RESPONSE PROTEIN NHAX"/>
    <property type="match status" value="1"/>
</dbReference>
<accession>A0A4V6P5U5</accession>
<dbReference type="InterPro" id="IPR014729">
    <property type="entry name" value="Rossmann-like_a/b/a_fold"/>
</dbReference>
<dbReference type="OrthoDB" id="5564966at2"/>
<comment type="similarity">
    <text evidence="1">Belongs to the universal stress protein A family.</text>
</comment>
<dbReference type="AlphaFoldDB" id="A0A4V6P5U5"/>
<dbReference type="CDD" id="cd00293">
    <property type="entry name" value="USP-like"/>
    <property type="match status" value="2"/>
</dbReference>
<keyword evidence="3" id="KW-0067">ATP-binding</keyword>
<feature type="domain" description="UspA" evidence="4">
    <location>
        <begin position="154"/>
        <end position="290"/>
    </location>
</feature>
<evidence type="ECO:0000259" key="4">
    <source>
        <dbReference type="Pfam" id="PF00582"/>
    </source>
</evidence>
<dbReference type="SUPFAM" id="SSF52402">
    <property type="entry name" value="Adenine nucleotide alpha hydrolases-like"/>
    <property type="match status" value="2"/>
</dbReference>
<evidence type="ECO:0000256" key="3">
    <source>
        <dbReference type="ARBA" id="ARBA00022840"/>
    </source>
</evidence>
<dbReference type="RefSeq" id="WP_132296378.1">
    <property type="nucleotide sequence ID" value="NZ_SKBM01000039.1"/>
</dbReference>
<evidence type="ECO:0000256" key="2">
    <source>
        <dbReference type="ARBA" id="ARBA00022741"/>
    </source>
</evidence>
<keyword evidence="6" id="KW-1185">Reference proteome</keyword>
<feature type="domain" description="UspA" evidence="4">
    <location>
        <begin position="15"/>
        <end position="147"/>
    </location>
</feature>
<reference evidence="5 6" key="1">
    <citation type="submission" date="2019-03" db="EMBL/GenBank/DDBJ databases">
        <title>Paracraurococcus aquatilis NE82 genome sequence.</title>
        <authorList>
            <person name="Zhao Y."/>
            <person name="Du Z."/>
        </authorList>
    </citation>
    <scope>NUCLEOTIDE SEQUENCE [LARGE SCALE GENOMIC DNA]</scope>
    <source>
        <strain evidence="5 6">NE82</strain>
    </source>
</reference>
<evidence type="ECO:0000313" key="6">
    <source>
        <dbReference type="Proteomes" id="UP000295023"/>
    </source>
</evidence>